<dbReference type="Proteomes" id="UP000249762">
    <property type="component" value="Unassembled WGS sequence"/>
</dbReference>
<dbReference type="EMBL" id="QKVO01000017">
    <property type="protein sequence ID" value="RAO94820.1"/>
    <property type="molecule type" value="Genomic_DNA"/>
</dbReference>
<gene>
    <name evidence="1" type="ORF">DNK47_02935</name>
</gene>
<comment type="caution">
    <text evidence="1">The sequence shown here is derived from an EMBL/GenBank/DDBJ whole genome shotgun (WGS) entry which is preliminary data.</text>
</comment>
<dbReference type="OrthoDB" id="403309at2"/>
<name>A0A328PSV4_9MOLU</name>
<organism evidence="1 2">
    <name type="scientific">Mycoplasma wenyonii</name>
    <dbReference type="NCBI Taxonomy" id="65123"/>
    <lineage>
        <taxon>Bacteria</taxon>
        <taxon>Bacillati</taxon>
        <taxon>Mycoplasmatota</taxon>
        <taxon>Mollicutes</taxon>
        <taxon>Mycoplasmataceae</taxon>
        <taxon>Mycoplasma</taxon>
    </lineage>
</organism>
<protein>
    <submittedName>
        <fullName evidence="1">Uncharacterized protein</fullName>
    </submittedName>
</protein>
<dbReference type="RefSeq" id="WP_112665800.1">
    <property type="nucleotide sequence ID" value="NZ_QKVO01000017.1"/>
</dbReference>
<dbReference type="AlphaFoldDB" id="A0A328PSV4"/>
<sequence>MSLRAIISISGAIGAGGGITSLTLWQTGQFGSINSNVNSSVTSTSSGLNTENLTALQTSSSPTSSVVKNTIEENCEVIATAGENIAQSLGIKEDDYTVVFCKDTNSKDSKKKISNNWTGLFPNDLLRLNDENHTMRTRFNIETNTKTLNLDEDEEDESEDEKYETTFKGNGFLFSPMVGKWENDSENISGKSVTRVSVEDLFGDTHTIYLLFSAK</sequence>
<evidence type="ECO:0000313" key="2">
    <source>
        <dbReference type="Proteomes" id="UP000249762"/>
    </source>
</evidence>
<evidence type="ECO:0000313" key="1">
    <source>
        <dbReference type="EMBL" id="RAO94820.1"/>
    </source>
</evidence>
<keyword evidence="2" id="KW-1185">Reference proteome</keyword>
<accession>A0A328PSV4</accession>
<reference evidence="2" key="1">
    <citation type="submission" date="2018-06" db="EMBL/GenBank/DDBJ databases">
        <authorList>
            <person name="Martinez Ocampo F."/>
            <person name="Quiroz Castaneda R.E."/>
            <person name="Rojas Lopez X."/>
        </authorList>
    </citation>
    <scope>NUCLEOTIDE SEQUENCE [LARGE SCALE GENOMIC DNA]</scope>
    <source>
        <strain evidence="2">INIFAP02</strain>
    </source>
</reference>
<proteinExistence type="predicted"/>